<name>A0AAN6VS27_9PEZI</name>
<keyword evidence="3" id="KW-1185">Reference proteome</keyword>
<gene>
    <name evidence="2" type="ORF">C8A00DRAFT_30319</name>
</gene>
<evidence type="ECO:0000313" key="3">
    <source>
        <dbReference type="Proteomes" id="UP001302745"/>
    </source>
</evidence>
<accession>A0AAN6VS27</accession>
<feature type="region of interest" description="Disordered" evidence="1">
    <location>
        <begin position="13"/>
        <end position="38"/>
    </location>
</feature>
<dbReference type="Proteomes" id="UP001302745">
    <property type="component" value="Unassembled WGS sequence"/>
</dbReference>
<proteinExistence type="predicted"/>
<evidence type="ECO:0000256" key="1">
    <source>
        <dbReference type="SAM" id="MobiDB-lite"/>
    </source>
</evidence>
<feature type="compositionally biased region" description="Polar residues" evidence="1">
    <location>
        <begin position="200"/>
        <end position="214"/>
    </location>
</feature>
<evidence type="ECO:0008006" key="4">
    <source>
        <dbReference type="Google" id="ProtNLM"/>
    </source>
</evidence>
<sequence>MLDFKFPDPCAGGLSESTNRKATRMLSNRPPTPSAHSLGIEYEPTFDDDDEYVTDDNCSLASRRISFCRRPLPPLSPPSSLSSGSTPIKVVSLLTLKLERYRASEAAAHAEEDEPLTDEDLGFVGQSTVNQQALDDALADALAEPDGVFPEQPTRRQEPAIKQQRAVPIITRTEAPRKTAGLLAIFKKVILKNLTRCGHNKQQQPTRSRTNNGEQQEEEDPYFLFFGDNNNNNQNQPNNIPRKKKKTQEQQQQPQQVHDVVLPIAETPTPTPTATAPIDIPLTQEQKDAKREFYNLNLPLRTGKLNDAGQISRAGPYLSGVATRCCDVAYVESDGDWVCCGCSSANSRFEFLCWLCQEHSKGACCEAMVEGIDGLAGYGVGGMW</sequence>
<comment type="caution">
    <text evidence="2">The sequence shown here is derived from an EMBL/GenBank/DDBJ whole genome shotgun (WGS) entry which is preliminary data.</text>
</comment>
<evidence type="ECO:0000313" key="2">
    <source>
        <dbReference type="EMBL" id="KAK4156768.1"/>
    </source>
</evidence>
<reference evidence="2" key="2">
    <citation type="submission" date="2023-05" db="EMBL/GenBank/DDBJ databases">
        <authorList>
            <consortium name="Lawrence Berkeley National Laboratory"/>
            <person name="Steindorff A."/>
            <person name="Hensen N."/>
            <person name="Bonometti L."/>
            <person name="Westerberg I."/>
            <person name="Brannstrom I.O."/>
            <person name="Guillou S."/>
            <person name="Cros-Aarteil S."/>
            <person name="Calhoun S."/>
            <person name="Haridas S."/>
            <person name="Kuo A."/>
            <person name="Mondo S."/>
            <person name="Pangilinan J."/>
            <person name="Riley R."/>
            <person name="Labutti K."/>
            <person name="Andreopoulos B."/>
            <person name="Lipzen A."/>
            <person name="Chen C."/>
            <person name="Yanf M."/>
            <person name="Daum C."/>
            <person name="Ng V."/>
            <person name="Clum A."/>
            <person name="Ohm R."/>
            <person name="Martin F."/>
            <person name="Silar P."/>
            <person name="Natvig D."/>
            <person name="Lalanne C."/>
            <person name="Gautier V."/>
            <person name="Ament-Velasquez S.L."/>
            <person name="Kruys A."/>
            <person name="Hutchinson M.I."/>
            <person name="Powell A.J."/>
            <person name="Barry K."/>
            <person name="Miller A.N."/>
            <person name="Grigoriev I.V."/>
            <person name="Debuchy R."/>
            <person name="Gladieux P."/>
            <person name="Thoren M.H."/>
            <person name="Johannesson H."/>
        </authorList>
    </citation>
    <scope>NUCLEOTIDE SEQUENCE</scope>
    <source>
        <strain evidence="2">CBS 538.74</strain>
    </source>
</reference>
<dbReference type="EMBL" id="MU856861">
    <property type="protein sequence ID" value="KAK4156768.1"/>
    <property type="molecule type" value="Genomic_DNA"/>
</dbReference>
<organism evidence="2 3">
    <name type="scientific">Chaetomidium leptoderma</name>
    <dbReference type="NCBI Taxonomy" id="669021"/>
    <lineage>
        <taxon>Eukaryota</taxon>
        <taxon>Fungi</taxon>
        <taxon>Dikarya</taxon>
        <taxon>Ascomycota</taxon>
        <taxon>Pezizomycotina</taxon>
        <taxon>Sordariomycetes</taxon>
        <taxon>Sordariomycetidae</taxon>
        <taxon>Sordariales</taxon>
        <taxon>Chaetomiaceae</taxon>
        <taxon>Chaetomidium</taxon>
    </lineage>
</organism>
<feature type="region of interest" description="Disordered" evidence="1">
    <location>
        <begin position="197"/>
        <end position="257"/>
    </location>
</feature>
<feature type="compositionally biased region" description="Low complexity" evidence="1">
    <location>
        <begin position="229"/>
        <end position="239"/>
    </location>
</feature>
<reference evidence="2" key="1">
    <citation type="journal article" date="2023" name="Mol. Phylogenet. Evol.">
        <title>Genome-scale phylogeny and comparative genomics of the fungal order Sordariales.</title>
        <authorList>
            <person name="Hensen N."/>
            <person name="Bonometti L."/>
            <person name="Westerberg I."/>
            <person name="Brannstrom I.O."/>
            <person name="Guillou S."/>
            <person name="Cros-Aarteil S."/>
            <person name="Calhoun S."/>
            <person name="Haridas S."/>
            <person name="Kuo A."/>
            <person name="Mondo S."/>
            <person name="Pangilinan J."/>
            <person name="Riley R."/>
            <person name="LaButti K."/>
            <person name="Andreopoulos B."/>
            <person name="Lipzen A."/>
            <person name="Chen C."/>
            <person name="Yan M."/>
            <person name="Daum C."/>
            <person name="Ng V."/>
            <person name="Clum A."/>
            <person name="Steindorff A."/>
            <person name="Ohm R.A."/>
            <person name="Martin F."/>
            <person name="Silar P."/>
            <person name="Natvig D.O."/>
            <person name="Lalanne C."/>
            <person name="Gautier V."/>
            <person name="Ament-Velasquez S.L."/>
            <person name="Kruys A."/>
            <person name="Hutchinson M.I."/>
            <person name="Powell A.J."/>
            <person name="Barry K."/>
            <person name="Miller A.N."/>
            <person name="Grigoriev I.V."/>
            <person name="Debuchy R."/>
            <person name="Gladieux P."/>
            <person name="Hiltunen Thoren M."/>
            <person name="Johannesson H."/>
        </authorList>
    </citation>
    <scope>NUCLEOTIDE SEQUENCE</scope>
    <source>
        <strain evidence="2">CBS 538.74</strain>
    </source>
</reference>
<dbReference type="AlphaFoldDB" id="A0AAN6VS27"/>
<protein>
    <recommendedName>
        <fullName evidence="4">RanBP2-type domain-containing protein</fullName>
    </recommendedName>
</protein>